<dbReference type="RefSeq" id="WP_116556558.1">
    <property type="nucleotide sequence ID" value="NZ_JBLWXM010000021.1"/>
</dbReference>
<accession>A0A2T8HXM4</accession>
<dbReference type="EMBL" id="QDKM01000001">
    <property type="protein sequence ID" value="PVH30154.1"/>
    <property type="molecule type" value="Genomic_DNA"/>
</dbReference>
<dbReference type="OrthoDB" id="7728206at2"/>
<evidence type="ECO:0000313" key="2">
    <source>
        <dbReference type="Proteomes" id="UP000245911"/>
    </source>
</evidence>
<name>A0A2T8HXM4_9RHOB</name>
<keyword evidence="2" id="KW-1185">Reference proteome</keyword>
<comment type="caution">
    <text evidence="1">The sequence shown here is derived from an EMBL/GenBank/DDBJ whole genome shotgun (WGS) entry which is preliminary data.</text>
</comment>
<sequence length="79" mass="8334">MAFNTHTVKPAGSPAVSAAIAALSRFGGKIKTQAQHLSKAIQLARMMSVLANMSDDHLELIGVTRSEIPAYAEKLLAGE</sequence>
<reference evidence="1 2" key="1">
    <citation type="submission" date="2018-04" db="EMBL/GenBank/DDBJ databases">
        <title>Pararhodobacter oceanense sp. nov., isolated from marine intertidal sediment.</title>
        <authorList>
            <person name="Wang X.-L."/>
            <person name="Du Z.-J."/>
        </authorList>
    </citation>
    <scope>NUCLEOTIDE SEQUENCE [LARGE SCALE GENOMIC DNA]</scope>
    <source>
        <strain evidence="1 2">AM505</strain>
    </source>
</reference>
<proteinExistence type="predicted"/>
<protein>
    <recommendedName>
        <fullName evidence="3">DUF1127 domain-containing protein</fullName>
    </recommendedName>
</protein>
<gene>
    <name evidence="1" type="ORF">DDE20_00880</name>
</gene>
<evidence type="ECO:0008006" key="3">
    <source>
        <dbReference type="Google" id="ProtNLM"/>
    </source>
</evidence>
<evidence type="ECO:0000313" key="1">
    <source>
        <dbReference type="EMBL" id="PVH30154.1"/>
    </source>
</evidence>
<dbReference type="Proteomes" id="UP000245911">
    <property type="component" value="Unassembled WGS sequence"/>
</dbReference>
<organism evidence="1 2">
    <name type="scientific">Pararhodobacter oceanensis</name>
    <dbReference type="NCBI Taxonomy" id="2172121"/>
    <lineage>
        <taxon>Bacteria</taxon>
        <taxon>Pseudomonadati</taxon>
        <taxon>Pseudomonadota</taxon>
        <taxon>Alphaproteobacteria</taxon>
        <taxon>Rhodobacterales</taxon>
        <taxon>Paracoccaceae</taxon>
        <taxon>Pararhodobacter</taxon>
    </lineage>
</organism>
<dbReference type="AlphaFoldDB" id="A0A2T8HXM4"/>